<name>A0A7T4DNN5_AERJA</name>
<evidence type="ECO:0000313" key="3">
    <source>
        <dbReference type="EMBL" id="QQB19343.1"/>
    </source>
</evidence>
<proteinExistence type="predicted"/>
<organism evidence="3 4">
    <name type="scientific">Aeromonas jandaei</name>
    <dbReference type="NCBI Taxonomy" id="650"/>
    <lineage>
        <taxon>Bacteria</taxon>
        <taxon>Pseudomonadati</taxon>
        <taxon>Pseudomonadota</taxon>
        <taxon>Gammaproteobacteria</taxon>
        <taxon>Aeromonadales</taxon>
        <taxon>Aeromonadaceae</taxon>
        <taxon>Aeromonas</taxon>
    </lineage>
</organism>
<dbReference type="EMBL" id="CP066092">
    <property type="protein sequence ID" value="QQB19343.1"/>
    <property type="molecule type" value="Genomic_DNA"/>
</dbReference>
<gene>
    <name evidence="3" type="ORF">I6H43_17755</name>
</gene>
<feature type="domain" description="Phage tail protein C-terminal" evidence="2">
    <location>
        <begin position="527"/>
        <end position="654"/>
    </location>
</feature>
<dbReference type="Pfam" id="PF25670">
    <property type="entry name" value="Phage_tail_C_2"/>
    <property type="match status" value="1"/>
</dbReference>
<sequence length="657" mass="67256">MIRIFGTMTDPSGSPVPGAIIELRSISSTSEVLLGSTVNHKCDQQGAYSFQLAAGMYDAYAQNDRCGDMDYLGTAKVSANSADGDLHSILVDGGINITPPMLDSALAAAQRAESAADMTAADRVITSQNAESAKTDSASAKTAKDGAVSAASTAVSAKDSIVSDAKDVRSLATQVANQATDVSAKHGDVVAKAAQVSGQADMVSAKHAEVITKAQQVSGDAAATQSAKSISVAAADTATQKAASAAIHDASAQDAATRAENAASAVVGAVLDGGECDLSTGAYPQPITVAGKKYSTIWYVAVAGSVSGVAFDVGDLLRYTTAKTGYYFKVDAKDEVYSVNGEKGAVQVTPAKIGAEVAGVAQSLVTQHEAKNGAHSIAGVSELQGALDAKLNANLVSSFGKTLIDDADAPTARATLGLGTSATRNTGNDAGQLLPLGSESLNKVVTGALVPSTLVAGQQFQQNGAGGDTSTQMGIGYCVGTSMRYSGAPIYAVCMFGNLGAGYILHNALAAEQGGIWRQAKFRDDRNTTVDANGFIKNASPIVRVGAVDIQTSGDEPCGHGVCNSEAVGVTVERIKTGVYKVTGSNGFAKEGWYIETPHDANGNKLLHVRYNQNADGSVDIFTSTPDYSSGKCDAGEPADIPVGRWIDIRLDMPDVV</sequence>
<dbReference type="RefSeq" id="WP_052448113.1">
    <property type="nucleotide sequence ID" value="NZ_CAWMFX010000027.1"/>
</dbReference>
<reference evidence="3 4" key="1">
    <citation type="submission" date="2020-12" db="EMBL/GenBank/DDBJ databases">
        <title>FDA dAtabase for Regulatory Grade micrObial Sequences (FDA-ARGOS): Supporting development and validation of Infectious Disease Dx tests.</title>
        <authorList>
            <person name="Sproer C."/>
            <person name="Gronow S."/>
            <person name="Severitt S."/>
            <person name="Schroder I."/>
            <person name="Tallon L."/>
            <person name="Sadzewicz L."/>
            <person name="Zhao X."/>
            <person name="Boylan J."/>
            <person name="Ott S."/>
            <person name="Bowen H."/>
            <person name="Vavikolanu K."/>
            <person name="Mehta A."/>
            <person name="Aluvathingal J."/>
            <person name="Nadendla S."/>
            <person name="Lowell S."/>
            <person name="Myers T."/>
            <person name="Yan Y."/>
            <person name="Sichtig H."/>
        </authorList>
    </citation>
    <scope>NUCLEOTIDE SEQUENCE [LARGE SCALE GENOMIC DNA]</scope>
    <source>
        <strain evidence="3 4">FDAARGOS_986</strain>
    </source>
</reference>
<dbReference type="InterPro" id="IPR013609">
    <property type="entry name" value="Stf-like_N"/>
</dbReference>
<feature type="domain" description="Lambda-like tail fibre protein N-terminal" evidence="1">
    <location>
        <begin position="2"/>
        <end position="135"/>
    </location>
</feature>
<dbReference type="GeneID" id="69553159"/>
<dbReference type="SUPFAM" id="SSF49464">
    <property type="entry name" value="Carboxypeptidase regulatory domain-like"/>
    <property type="match status" value="1"/>
</dbReference>
<keyword evidence="4" id="KW-1185">Reference proteome</keyword>
<evidence type="ECO:0000259" key="1">
    <source>
        <dbReference type="Pfam" id="PF08400"/>
    </source>
</evidence>
<accession>A0A7T4DNN5</accession>
<dbReference type="Pfam" id="PF08400">
    <property type="entry name" value="phage_tail_N"/>
    <property type="match status" value="1"/>
</dbReference>
<protein>
    <submittedName>
        <fullName evidence="3">Prophage tail fiber N-terminal domain-containing protein</fullName>
    </submittedName>
</protein>
<evidence type="ECO:0000313" key="4">
    <source>
        <dbReference type="Proteomes" id="UP000595481"/>
    </source>
</evidence>
<dbReference type="InterPro" id="IPR008969">
    <property type="entry name" value="CarboxyPept-like_regulatory"/>
</dbReference>
<evidence type="ECO:0000259" key="2">
    <source>
        <dbReference type="Pfam" id="PF25670"/>
    </source>
</evidence>
<dbReference type="Proteomes" id="UP000595481">
    <property type="component" value="Chromosome"/>
</dbReference>
<dbReference type="InterPro" id="IPR058008">
    <property type="entry name" value="Gp26_C"/>
</dbReference>